<comment type="caution">
    <text evidence="2">The sequence shown here is derived from an EMBL/GenBank/DDBJ whole genome shotgun (WGS) entry which is preliminary data.</text>
</comment>
<evidence type="ECO:0000313" key="3">
    <source>
        <dbReference type="Proteomes" id="UP001168821"/>
    </source>
</evidence>
<evidence type="ECO:0000313" key="2">
    <source>
        <dbReference type="EMBL" id="KAJ3649630.1"/>
    </source>
</evidence>
<dbReference type="EMBL" id="JALNTZ010000006">
    <property type="protein sequence ID" value="KAJ3649630.1"/>
    <property type="molecule type" value="Genomic_DNA"/>
</dbReference>
<dbReference type="PANTHER" id="PTHR10742:SF398">
    <property type="entry name" value="AMINE OXIDASE DOMAIN-CONTAINING PROTEIN-RELATED"/>
    <property type="match status" value="1"/>
</dbReference>
<dbReference type="SUPFAM" id="SSF51905">
    <property type="entry name" value="FAD/NAD(P)-binding domain"/>
    <property type="match status" value="1"/>
</dbReference>
<gene>
    <name evidence="2" type="ORF">Zmor_021361</name>
</gene>
<feature type="domain" description="Amine oxidase" evidence="1">
    <location>
        <begin position="13"/>
        <end position="473"/>
    </location>
</feature>
<dbReference type="SUPFAM" id="SSF54373">
    <property type="entry name" value="FAD-linked reductases, C-terminal domain"/>
    <property type="match status" value="1"/>
</dbReference>
<dbReference type="Gene3D" id="3.90.660.10">
    <property type="match status" value="1"/>
</dbReference>
<dbReference type="InterPro" id="IPR002937">
    <property type="entry name" value="Amino_oxidase"/>
</dbReference>
<dbReference type="InterPro" id="IPR036188">
    <property type="entry name" value="FAD/NAD-bd_sf"/>
</dbReference>
<dbReference type="Proteomes" id="UP001168821">
    <property type="component" value="Unassembled WGS sequence"/>
</dbReference>
<organism evidence="2 3">
    <name type="scientific">Zophobas morio</name>
    <dbReference type="NCBI Taxonomy" id="2755281"/>
    <lineage>
        <taxon>Eukaryota</taxon>
        <taxon>Metazoa</taxon>
        <taxon>Ecdysozoa</taxon>
        <taxon>Arthropoda</taxon>
        <taxon>Hexapoda</taxon>
        <taxon>Insecta</taxon>
        <taxon>Pterygota</taxon>
        <taxon>Neoptera</taxon>
        <taxon>Endopterygota</taxon>
        <taxon>Coleoptera</taxon>
        <taxon>Polyphaga</taxon>
        <taxon>Cucujiformia</taxon>
        <taxon>Tenebrionidae</taxon>
        <taxon>Zophobas</taxon>
    </lineage>
</organism>
<keyword evidence="3" id="KW-1185">Reference proteome</keyword>
<accession>A0AA38I5X6</accession>
<name>A0AA38I5X6_9CUCU</name>
<dbReference type="Pfam" id="PF01593">
    <property type="entry name" value="Amino_oxidase"/>
    <property type="match status" value="1"/>
</dbReference>
<evidence type="ECO:0000259" key="1">
    <source>
        <dbReference type="Pfam" id="PF01593"/>
    </source>
</evidence>
<dbReference type="AlphaFoldDB" id="A0AA38I5X6"/>
<dbReference type="Gene3D" id="3.50.50.60">
    <property type="entry name" value="FAD/NAD(P)-binding domain"/>
    <property type="match status" value="1"/>
</dbReference>
<protein>
    <recommendedName>
        <fullName evidence="1">Amine oxidase domain-containing protein</fullName>
    </recommendedName>
</protein>
<dbReference type="GO" id="GO:0046592">
    <property type="term" value="F:polyamine oxidase activity"/>
    <property type="evidence" value="ECO:0007669"/>
    <property type="project" value="TreeGrafter"/>
</dbReference>
<sequence>MKNPSVIIIGAGVAGIAAGTKLLENSIENVLILEAEDRIGGRIHSMEFGDSFVELGAEYCHGEKNNITYELAKDLDVLEPGVEPMDEHIYYSNGSKLDCEFIQELRTLILDYQINEIDNNNTKGNSIGKCFMQRYNSTVLKKYGSNEEYEQILKEGVRFAEGYILMVEGTFSWEDSSAESSYIVCEGDQSLVWKKPGYKTLLDILIGSYPDSNKRKLPHNKIRLNTKVEKICWDQKNNTVRVITSDKICHSADYVIFTPSLGVLKQNKDTLFHPPLPLSKQEALEATDMGGVMKVVIRFPEKWWKSEDRAFSFFWSDEDLNRIDFTEGPKSNGVSWVAQFRDISQVLHNANVWIGWFGGDLIPEIEKLSNDVLKRGCQYVLDKFLSRDYDVGNIDTIIATKWCTSPNFEGAYSYVKNGKYKENLTYQEELGQPLRNDDGKPMVLFAGEATSSTHYATVHGAIETGFREAKRILEFQGRSS</sequence>
<dbReference type="InterPro" id="IPR050281">
    <property type="entry name" value="Flavin_monoamine_oxidase"/>
</dbReference>
<reference evidence="2" key="1">
    <citation type="journal article" date="2023" name="G3 (Bethesda)">
        <title>Whole genome assemblies of Zophobas morio and Tenebrio molitor.</title>
        <authorList>
            <person name="Kaur S."/>
            <person name="Stinson S.A."/>
            <person name="diCenzo G.C."/>
        </authorList>
    </citation>
    <scope>NUCLEOTIDE SEQUENCE</scope>
    <source>
        <strain evidence="2">QUZm001</strain>
    </source>
</reference>
<proteinExistence type="predicted"/>
<dbReference type="PANTHER" id="PTHR10742">
    <property type="entry name" value="FLAVIN MONOAMINE OXIDASE"/>
    <property type="match status" value="1"/>
</dbReference>